<feature type="compositionally biased region" description="Low complexity" evidence="2">
    <location>
        <begin position="236"/>
        <end position="256"/>
    </location>
</feature>
<name>A0AAW0R3K7_9PEZI</name>
<evidence type="ECO:0000256" key="2">
    <source>
        <dbReference type="SAM" id="MobiDB-lite"/>
    </source>
</evidence>
<dbReference type="Gene3D" id="2.60.34.20">
    <property type="match status" value="1"/>
</dbReference>
<dbReference type="CDD" id="cd13777">
    <property type="entry name" value="Aar2_N"/>
    <property type="match status" value="1"/>
</dbReference>
<evidence type="ECO:0000256" key="1">
    <source>
        <dbReference type="ARBA" id="ARBA00006281"/>
    </source>
</evidence>
<reference evidence="5 6" key="1">
    <citation type="submission" date="2023-01" db="EMBL/GenBank/DDBJ databases">
        <title>Analysis of 21 Apiospora genomes using comparative genomics revels a genus with tremendous synthesis potential of carbohydrate active enzymes and secondary metabolites.</title>
        <authorList>
            <person name="Sorensen T."/>
        </authorList>
    </citation>
    <scope>NUCLEOTIDE SEQUENCE [LARGE SCALE GENOMIC DNA]</scope>
    <source>
        <strain evidence="5 6">CBS 117206</strain>
    </source>
</reference>
<dbReference type="PANTHER" id="PTHR12689:SF4">
    <property type="entry name" value="PROTEIN AAR2 HOMOLOG"/>
    <property type="match status" value="1"/>
</dbReference>
<dbReference type="InterPro" id="IPR033648">
    <property type="entry name" value="AAR2_C"/>
</dbReference>
<dbReference type="AlphaFoldDB" id="A0AAW0R3K7"/>
<comment type="similarity">
    <text evidence="1">Belongs to the AAR2 family.</text>
</comment>
<dbReference type="Pfam" id="PF05282">
    <property type="entry name" value="AAR2"/>
    <property type="match status" value="1"/>
</dbReference>
<dbReference type="Pfam" id="PF20981">
    <property type="entry name" value="AAR2_1st"/>
    <property type="match status" value="1"/>
</dbReference>
<evidence type="ECO:0000259" key="4">
    <source>
        <dbReference type="Pfam" id="PF20981"/>
    </source>
</evidence>
<dbReference type="InterPro" id="IPR038516">
    <property type="entry name" value="AAR2_N_sf"/>
</dbReference>
<feature type="domain" description="AAR2 N-terminal" evidence="4">
    <location>
        <begin position="124"/>
        <end position="286"/>
    </location>
</feature>
<gene>
    <name evidence="5" type="ORF">PG999_003425</name>
</gene>
<dbReference type="Gene3D" id="1.25.40.550">
    <property type="entry name" value="Aar2, C-terminal domain-like"/>
    <property type="match status" value="1"/>
</dbReference>
<sequence>MAPQVPSAHTMAAETISEPPAPSCAEGESIQRDPPSYIDVSASTSHLRSDKQRPSPGSLKSVDSVPVTGVFPLGTLHLNDPKDVEEVENGVAPERDMTTPFAVPERTPEPPQISGSVLELLRSGDVLILDDLPTGFTVGCDTISFAATEHFLGFRDIPAGAHLIWIAPSETTSSRSAYWIFTPATDLQSPGRVYVKQWDKFNEVLSGPASHAEERFQRERLEEGLGNLMPYQFKGSADPAVPQQPSSSSLSQTAGSDAPPAFVLDSTTIWYQLTFAITPRLLNRLTASAGTKETSWPVNTSDRVAGGTSTVEEARLYANSTSQLTFTFGMDDLLFDTRAEGAERTQQALDPTSWVLSELRKLPSEGAGENESGGSVSALNDLVGELQFAFLTGMHLGNYACLEQWWHYTTRVIFRAYRLAVDEPQLARDLIQTVHAQLVYNDRNLEGSILDTAPGGGGGGSGAKKLQKALTVYKSRLNEQLLALGDECTSAQQAVGASFASLESFLWTWDWDLRGEYLRSGTVMLEDGEVVHAELSDFEDEDERGTLRPSWSMWMRADGPKTLFRCRAGERRT</sequence>
<proteinExistence type="inferred from homology"/>
<protein>
    <submittedName>
        <fullName evidence="5">AAR2 protein</fullName>
    </submittedName>
</protein>
<evidence type="ECO:0000313" key="5">
    <source>
        <dbReference type="EMBL" id="KAK8123507.1"/>
    </source>
</evidence>
<evidence type="ECO:0000313" key="6">
    <source>
        <dbReference type="Proteomes" id="UP001392437"/>
    </source>
</evidence>
<dbReference type="EMBL" id="JAQQWP010000003">
    <property type="protein sequence ID" value="KAK8123507.1"/>
    <property type="molecule type" value="Genomic_DNA"/>
</dbReference>
<dbReference type="GO" id="GO:0000244">
    <property type="term" value="P:spliceosomal tri-snRNP complex assembly"/>
    <property type="evidence" value="ECO:0007669"/>
    <property type="project" value="TreeGrafter"/>
</dbReference>
<feature type="domain" description="AAR2 C-terminal" evidence="3">
    <location>
        <begin position="337"/>
        <end position="513"/>
    </location>
</feature>
<evidence type="ECO:0000259" key="3">
    <source>
        <dbReference type="Pfam" id="PF05282"/>
    </source>
</evidence>
<dbReference type="PANTHER" id="PTHR12689">
    <property type="entry name" value="A1 CISTRON SPLICING FACTOR AAR2-RELATED"/>
    <property type="match status" value="1"/>
</dbReference>
<organism evidence="5 6">
    <name type="scientific">Apiospora kogelbergensis</name>
    <dbReference type="NCBI Taxonomy" id="1337665"/>
    <lineage>
        <taxon>Eukaryota</taxon>
        <taxon>Fungi</taxon>
        <taxon>Dikarya</taxon>
        <taxon>Ascomycota</taxon>
        <taxon>Pezizomycotina</taxon>
        <taxon>Sordariomycetes</taxon>
        <taxon>Xylariomycetidae</taxon>
        <taxon>Amphisphaeriales</taxon>
        <taxon>Apiosporaceae</taxon>
        <taxon>Apiospora</taxon>
    </lineage>
</organism>
<feature type="region of interest" description="Disordered" evidence="2">
    <location>
        <begin position="236"/>
        <end position="257"/>
    </location>
</feature>
<dbReference type="CDD" id="cd13778">
    <property type="entry name" value="Aar2_C"/>
    <property type="match status" value="1"/>
</dbReference>
<dbReference type="InterPro" id="IPR007946">
    <property type="entry name" value="AAR2"/>
</dbReference>
<feature type="region of interest" description="Disordered" evidence="2">
    <location>
        <begin position="1"/>
        <end position="64"/>
    </location>
</feature>
<dbReference type="InterPro" id="IPR038514">
    <property type="entry name" value="AAR2_C_sf"/>
</dbReference>
<comment type="caution">
    <text evidence="5">The sequence shown here is derived from an EMBL/GenBank/DDBJ whole genome shotgun (WGS) entry which is preliminary data.</text>
</comment>
<dbReference type="InterPro" id="IPR033647">
    <property type="entry name" value="Aar2_N"/>
</dbReference>
<accession>A0AAW0R3K7</accession>
<keyword evidence="6" id="KW-1185">Reference proteome</keyword>
<dbReference type="Proteomes" id="UP001392437">
    <property type="component" value="Unassembled WGS sequence"/>
</dbReference>